<feature type="transmembrane region" description="Helical" evidence="6">
    <location>
        <begin position="188"/>
        <end position="207"/>
    </location>
</feature>
<keyword evidence="5 6" id="KW-0472">Membrane</keyword>
<evidence type="ECO:0000256" key="2">
    <source>
        <dbReference type="ARBA" id="ARBA00022475"/>
    </source>
</evidence>
<keyword evidence="3 6" id="KW-0812">Transmembrane</keyword>
<dbReference type="InterPro" id="IPR018076">
    <property type="entry name" value="T2SS_GspF_dom"/>
</dbReference>
<feature type="domain" description="Type II secretion system protein GspF" evidence="7">
    <location>
        <begin position="90"/>
        <end position="207"/>
    </location>
</feature>
<keyword evidence="9" id="KW-1185">Reference proteome</keyword>
<keyword evidence="2" id="KW-1003">Cell membrane</keyword>
<feature type="transmembrane region" description="Helical" evidence="6">
    <location>
        <begin position="28"/>
        <end position="45"/>
    </location>
</feature>
<dbReference type="InterPro" id="IPR024575">
    <property type="entry name" value="Cloacin_colicin"/>
</dbReference>
<name>A0ABN3ULI3_9MICO</name>
<keyword evidence="4 6" id="KW-1133">Transmembrane helix</keyword>
<evidence type="ECO:0000259" key="7">
    <source>
        <dbReference type="Pfam" id="PF00482"/>
    </source>
</evidence>
<comment type="subcellular location">
    <subcellularLocation>
        <location evidence="1">Cell membrane</location>
        <topology evidence="1">Multi-pass membrane protein</topology>
    </subcellularLocation>
</comment>
<organism evidence="8 9">
    <name type="scientific">Pedococcus aerophilus</name>
    <dbReference type="NCBI Taxonomy" id="436356"/>
    <lineage>
        <taxon>Bacteria</taxon>
        <taxon>Bacillati</taxon>
        <taxon>Actinomycetota</taxon>
        <taxon>Actinomycetes</taxon>
        <taxon>Micrococcales</taxon>
        <taxon>Intrasporangiaceae</taxon>
        <taxon>Pedococcus</taxon>
    </lineage>
</organism>
<protein>
    <recommendedName>
        <fullName evidence="7">Type II secretion system protein GspF domain-containing protein</fullName>
    </recommendedName>
</protein>
<gene>
    <name evidence="8" type="ORF">GCM10009867_16930</name>
</gene>
<sequence>MTTSTTPLTTVLLGPTAATSGPTSVTLGLTMLTVGLAVFAVLLWPTRRRGAGRAHDPEPEEAGRTGWRARRRAKDVMAVEDPLADLLGLVAAPLRAGVPATTSLAAGAAAVQDSSLLAPMVEELVAAGAAGEPVSETWLRHGAQLDSGALRFVGRAWSLSERTGAPLADALQTSEEVLRARLRSRERLASAAAGPRASMAVLALLPLSGPVVGLACGIGPRQLYLGTTWSTASLVVGVVLAVFGWWWSRAILDRAA</sequence>
<evidence type="ECO:0000256" key="4">
    <source>
        <dbReference type="ARBA" id="ARBA00022989"/>
    </source>
</evidence>
<evidence type="ECO:0000313" key="9">
    <source>
        <dbReference type="Proteomes" id="UP001501326"/>
    </source>
</evidence>
<proteinExistence type="predicted"/>
<evidence type="ECO:0000256" key="5">
    <source>
        <dbReference type="ARBA" id="ARBA00023136"/>
    </source>
</evidence>
<dbReference type="PANTHER" id="PTHR35007:SF4">
    <property type="entry name" value="CONSERVED TRANSMEMBRANE PROTEIN-RELATED"/>
    <property type="match status" value="1"/>
</dbReference>
<dbReference type="EMBL" id="BAAARN010000001">
    <property type="protein sequence ID" value="GAA2735182.1"/>
    <property type="molecule type" value="Genomic_DNA"/>
</dbReference>
<evidence type="ECO:0000313" key="8">
    <source>
        <dbReference type="EMBL" id="GAA2735182.1"/>
    </source>
</evidence>
<feature type="transmembrane region" description="Helical" evidence="6">
    <location>
        <begin position="227"/>
        <end position="247"/>
    </location>
</feature>
<evidence type="ECO:0000256" key="1">
    <source>
        <dbReference type="ARBA" id="ARBA00004651"/>
    </source>
</evidence>
<evidence type="ECO:0000256" key="6">
    <source>
        <dbReference type="SAM" id="Phobius"/>
    </source>
</evidence>
<dbReference type="Pfam" id="PF00482">
    <property type="entry name" value="T2SSF"/>
    <property type="match status" value="1"/>
</dbReference>
<accession>A0ABN3ULI3</accession>
<dbReference type="Proteomes" id="UP001501326">
    <property type="component" value="Unassembled WGS sequence"/>
</dbReference>
<dbReference type="RefSeq" id="WP_344192109.1">
    <property type="nucleotide sequence ID" value="NZ_BAAARN010000001.1"/>
</dbReference>
<evidence type="ECO:0000256" key="3">
    <source>
        <dbReference type="ARBA" id="ARBA00022692"/>
    </source>
</evidence>
<comment type="caution">
    <text evidence="8">The sequence shown here is derived from an EMBL/GenBank/DDBJ whole genome shotgun (WGS) entry which is preliminary data.</text>
</comment>
<dbReference type="PANTHER" id="PTHR35007">
    <property type="entry name" value="INTEGRAL MEMBRANE PROTEIN-RELATED"/>
    <property type="match status" value="1"/>
</dbReference>
<reference evidence="8 9" key="1">
    <citation type="journal article" date="2019" name="Int. J. Syst. Evol. Microbiol.">
        <title>The Global Catalogue of Microorganisms (GCM) 10K type strain sequencing project: providing services to taxonomists for standard genome sequencing and annotation.</title>
        <authorList>
            <consortium name="The Broad Institute Genomics Platform"/>
            <consortium name="The Broad Institute Genome Sequencing Center for Infectious Disease"/>
            <person name="Wu L."/>
            <person name="Ma J."/>
        </authorList>
    </citation>
    <scope>NUCLEOTIDE SEQUENCE [LARGE SCALE GENOMIC DNA]</scope>
    <source>
        <strain evidence="8 9">JCM 16378</strain>
    </source>
</reference>
<dbReference type="PRINTS" id="PR01295">
    <property type="entry name" value="CLOACIN"/>
</dbReference>